<organism evidence="1 2">
    <name type="scientific">Paraburkholderia phenoliruptrix</name>
    <dbReference type="NCBI Taxonomy" id="252970"/>
    <lineage>
        <taxon>Bacteria</taxon>
        <taxon>Pseudomonadati</taxon>
        <taxon>Pseudomonadota</taxon>
        <taxon>Betaproteobacteria</taxon>
        <taxon>Burkholderiales</taxon>
        <taxon>Burkholderiaceae</taxon>
        <taxon>Paraburkholderia</taxon>
    </lineage>
</organism>
<reference evidence="1 2" key="1">
    <citation type="submission" date="2020-04" db="EMBL/GenBank/DDBJ databases">
        <authorList>
            <person name="De Canck E."/>
        </authorList>
    </citation>
    <scope>NUCLEOTIDE SEQUENCE [LARGE SCALE GENOMIC DNA]</scope>
    <source>
        <strain evidence="1 2">LMG 22037</strain>
    </source>
</reference>
<sequence length="228" mass="24657">MKLMTYNPVAGMLVPVGNQVVDRALKAAQQQVGDAAWKGGFSDTRADGPTAVARLALEGICKQEGITGRVTAVKLAVTRDGRGNEYQKVRVRFEGVTEGDDGVMLSLDMQSELAQRLAHKLLGVQPGEVVMFLPFSQLVKRGERFFANQALSLRNAQGKEVKAPESLWTEAQAQADAAAATLSAAGITDRASLNKVKANKKIEFHHALYRDRIAPKFENVRSAEPLAA</sequence>
<evidence type="ECO:0000313" key="2">
    <source>
        <dbReference type="Proteomes" id="UP000494249"/>
    </source>
</evidence>
<accession>A0A6J5CKD8</accession>
<protein>
    <submittedName>
        <fullName evidence="1">Uncharacterized protein</fullName>
    </submittedName>
</protein>
<gene>
    <name evidence="1" type="ORF">LMG22037_06147</name>
</gene>
<evidence type="ECO:0000313" key="1">
    <source>
        <dbReference type="EMBL" id="CAB3737445.1"/>
    </source>
</evidence>
<dbReference type="AlphaFoldDB" id="A0A6J5CKD8"/>
<proteinExistence type="predicted"/>
<name>A0A6J5CKD8_9BURK</name>
<dbReference type="Proteomes" id="UP000494249">
    <property type="component" value="Unassembled WGS sequence"/>
</dbReference>
<dbReference type="RefSeq" id="WP_035478381.1">
    <property type="nucleotide sequence ID" value="NZ_CADFGL010000052.1"/>
</dbReference>
<dbReference type="EMBL" id="CADIKB010000056">
    <property type="protein sequence ID" value="CAB3737445.1"/>
    <property type="molecule type" value="Genomic_DNA"/>
</dbReference>